<evidence type="ECO:0000256" key="6">
    <source>
        <dbReference type="SAM" id="MobiDB-lite"/>
    </source>
</evidence>
<sequence>MAVTSKTKISSGASTAKKQKSASALGAPAQHNQSSRKGKKAWRKNVDMDGVEEQLEETRHEERLFGTALKHKKDEDIFVVDTKGDEKIRTSMPKFSTKLLSSHKILAQRSAIPAVTSRPSSGGKETSSVHVSRAEKERMLRMGKKTRKGPLNSVVDHDQFGEGSAMLDVSEAVKQSGQYDVWTEDVEGTKVKAPVLPHPRSSIVVPAIADPHAGTSYNPPVSAHAELLRKAHKAEERRVKEAAEGAEVKERVLGARREGLEEEESGVLGMIVDKPGEMEEDEEAEAAEAVPKKMPPRKTKQQRRKAEKLLAEVRLILFYSVWDSLLLVKFRNEPWHSALFGNACSPARVLAQETRKVRLQERLRQGLVGQRLGKHIVKEGNVDVQLGEELSETLRGLRPEGNLFRDRFLSMQNRALIEPRVPVLPKKRKTQFKEVEKHAWKRFE</sequence>
<accession>A0A4Y9ZMB5</accession>
<feature type="compositionally biased region" description="Low complexity" evidence="6">
    <location>
        <begin position="10"/>
        <end position="24"/>
    </location>
</feature>
<evidence type="ECO:0000256" key="3">
    <source>
        <dbReference type="ARBA" id="ARBA00022517"/>
    </source>
</evidence>
<protein>
    <recommendedName>
        <fullName evidence="2 5">Ribosome biogenesis protein NOP53</fullName>
    </recommendedName>
</protein>
<dbReference type="Pfam" id="PF07767">
    <property type="entry name" value="Nop53"/>
    <property type="match status" value="2"/>
</dbReference>
<dbReference type="InterPro" id="IPR011687">
    <property type="entry name" value="Nop53/GLTSCR2"/>
</dbReference>
<organism evidence="7 8">
    <name type="scientific">Hericium alpestre</name>
    <dbReference type="NCBI Taxonomy" id="135208"/>
    <lineage>
        <taxon>Eukaryota</taxon>
        <taxon>Fungi</taxon>
        <taxon>Dikarya</taxon>
        <taxon>Basidiomycota</taxon>
        <taxon>Agaricomycotina</taxon>
        <taxon>Agaricomycetes</taxon>
        <taxon>Russulales</taxon>
        <taxon>Hericiaceae</taxon>
        <taxon>Hericium</taxon>
    </lineage>
</organism>
<reference evidence="7 8" key="1">
    <citation type="submission" date="2019-02" db="EMBL/GenBank/DDBJ databases">
        <title>Genome sequencing of the rare red list fungi Hericium alpestre (H. flagellum).</title>
        <authorList>
            <person name="Buettner E."/>
            <person name="Kellner H."/>
        </authorList>
    </citation>
    <scope>NUCLEOTIDE SEQUENCE [LARGE SCALE GENOMIC DNA]</scope>
    <source>
        <strain evidence="7 8">DSM 108284</strain>
    </source>
</reference>
<evidence type="ECO:0000256" key="5">
    <source>
        <dbReference type="PIRNR" id="PIRNR017302"/>
    </source>
</evidence>
<dbReference type="STRING" id="135208.A0A4Y9ZMB5"/>
<dbReference type="GO" id="GO:0006364">
    <property type="term" value="P:rRNA processing"/>
    <property type="evidence" value="ECO:0007669"/>
    <property type="project" value="TreeGrafter"/>
</dbReference>
<dbReference type="GO" id="GO:0008097">
    <property type="term" value="F:5S rRNA binding"/>
    <property type="evidence" value="ECO:0007669"/>
    <property type="project" value="TreeGrafter"/>
</dbReference>
<evidence type="ECO:0000256" key="4">
    <source>
        <dbReference type="ARBA" id="ARBA00023242"/>
    </source>
</evidence>
<comment type="caution">
    <text evidence="7">The sequence shown here is derived from an EMBL/GenBank/DDBJ whole genome shotgun (WGS) entry which is preliminary data.</text>
</comment>
<dbReference type="Proteomes" id="UP000298061">
    <property type="component" value="Unassembled WGS sequence"/>
</dbReference>
<feature type="region of interest" description="Disordered" evidence="6">
    <location>
        <begin position="112"/>
        <end position="135"/>
    </location>
</feature>
<keyword evidence="3 5" id="KW-0690">Ribosome biogenesis</keyword>
<proteinExistence type="inferred from homology"/>
<dbReference type="AlphaFoldDB" id="A0A4Y9ZMB5"/>
<dbReference type="GO" id="GO:0005730">
    <property type="term" value="C:nucleolus"/>
    <property type="evidence" value="ECO:0007669"/>
    <property type="project" value="UniProtKB-SubCell"/>
</dbReference>
<evidence type="ECO:0000313" key="7">
    <source>
        <dbReference type="EMBL" id="TFY75765.1"/>
    </source>
</evidence>
<dbReference type="EMBL" id="SFCI01001442">
    <property type="protein sequence ID" value="TFY75765.1"/>
    <property type="molecule type" value="Genomic_DNA"/>
</dbReference>
<feature type="region of interest" description="Disordered" evidence="6">
    <location>
        <begin position="278"/>
        <end position="301"/>
    </location>
</feature>
<comment type="subcellular location">
    <subcellularLocation>
        <location evidence="5">Nucleus</location>
        <location evidence="5">Nucleolus</location>
    </subcellularLocation>
    <subcellularLocation>
        <location evidence="5">Nucleus</location>
        <location evidence="5">Nucleoplasm</location>
    </subcellularLocation>
</comment>
<dbReference type="OrthoDB" id="5072at2759"/>
<dbReference type="PIRSF" id="PIRSF017302">
    <property type="entry name" value="Gltscr2"/>
    <property type="match status" value="1"/>
</dbReference>
<comment type="similarity">
    <text evidence="1 5">Belongs to the NOP53 family.</text>
</comment>
<name>A0A4Y9ZMB5_9AGAM</name>
<dbReference type="PANTHER" id="PTHR14211:SF7">
    <property type="entry name" value="RIBOSOME BIOGENESIS PROTEIN NOP53"/>
    <property type="match status" value="1"/>
</dbReference>
<feature type="compositionally biased region" description="Polar residues" evidence="6">
    <location>
        <begin position="117"/>
        <end position="130"/>
    </location>
</feature>
<evidence type="ECO:0000256" key="2">
    <source>
        <dbReference type="ARBA" id="ARBA00018339"/>
    </source>
</evidence>
<dbReference type="PANTHER" id="PTHR14211">
    <property type="entry name" value="GLIOMA SUPPRESSOR CANDIDATE REGION GENE 2"/>
    <property type="match status" value="1"/>
</dbReference>
<gene>
    <name evidence="7" type="ORF">EWM64_g8248</name>
</gene>
<evidence type="ECO:0000313" key="8">
    <source>
        <dbReference type="Proteomes" id="UP000298061"/>
    </source>
</evidence>
<feature type="region of interest" description="Disordered" evidence="6">
    <location>
        <begin position="1"/>
        <end position="48"/>
    </location>
</feature>
<keyword evidence="8" id="KW-1185">Reference proteome</keyword>
<comment type="function">
    <text evidence="5">May play a role in ribosome biogenesis.</text>
</comment>
<dbReference type="GO" id="GO:0005654">
    <property type="term" value="C:nucleoplasm"/>
    <property type="evidence" value="ECO:0007669"/>
    <property type="project" value="UniProtKB-SubCell"/>
</dbReference>
<dbReference type="GO" id="GO:0000027">
    <property type="term" value="P:ribosomal large subunit assembly"/>
    <property type="evidence" value="ECO:0007669"/>
    <property type="project" value="UniProtKB-UniRule"/>
</dbReference>
<feature type="compositionally biased region" description="Basic residues" evidence="6">
    <location>
        <begin position="34"/>
        <end position="43"/>
    </location>
</feature>
<keyword evidence="4 5" id="KW-0539">Nucleus</keyword>
<evidence type="ECO:0000256" key="1">
    <source>
        <dbReference type="ARBA" id="ARBA00008838"/>
    </source>
</evidence>